<dbReference type="OrthoDB" id="6260144at2759"/>
<dbReference type="InParanoid" id="A0A6P7F9E4"/>
<feature type="region of interest" description="Disordered" evidence="2">
    <location>
        <begin position="1020"/>
        <end position="1051"/>
    </location>
</feature>
<sequence length="1062" mass="120527">MRLKSIDGPLAVHNGNNGILNSPKRINTLQNSNITTTNYNNTTTNYTTSTNTTNNSINGIDNVITEFQNTEDLNILNNVVQDKVQWCQASLQEAHHNAKNNTHRRLHLVNVNINNTNTNTLAATLRNRQRQGVPPTPPTHLKNTPAKSASNNSICSQRSSPDDTSFIEYEDAQQSCSSADVSPQDEDRCFDISDSESSEDGNLSNRGTVQRRGIVNPNYPGFQHLAHTLTSDAEYTDDDLDCVSPVHGEIIRDSLTAKLEAEANNNNNVEESDTDYKIDSVNRLDSVENIQKVFYDKPVYNIEDDSEFNQNSECSSANSNNSGDEDAEVKVNLNIRLDERAIPIEDIVGDFRQEIEEELGRVSLHSEAIFDSSSLPRIEKATIQELEEAAEKLQVLKDPSPTAIKYNIEPNIEQPFNKLSPSKSLPLHQILEDSEIIRKNLVDSTFTISSDLKEDNLSTELKLCKTDIVTQTSLQEVDQLTQTSNTAISPASLESAISSEEKKMEDPLQVKIVDAFLSSAKENICGPNLPKLLVDANLNFGESKMEIDTCLKKKDSNRELEELECQIKKIKSDTHLPEEEIEKFCKEDITNGYKEKEDDSTVPRKKEKVETHAKKRRDYNQQTGSLIMFPRREGGARSRETLNRRSVPIVREKKKANHESLGSFDVYNIETAMPKIDLEAIECHLRAAREEERRVKEKYPKQEKLNLDNLKVPEVQERFERTVDEKLLEENRADSTIENQWNTISSIILNTAKEVIGTKTQRREETWFDEECKQAIQERNEAHKNYILRRTRGLCCFLSLIYCYKPINFTKCIISGMNLQICFMNESLSDTDSPSSDSECPMTNPKHHKSNNNSLKSPTKAEKTQQPPARPATLSLSQQPQQLVREPLQELDFFSRQARLQTEARMALAQAKEMARMQMEIEKQRQKKSPITEMIRTSMEKVGIPFPEDKRRLSRQILTDMNVAQLQVIVNDLHTQIENLNDSLVKFLMARDDLHMEQDSMLVDIEDLTRYLGAKEQVLKEQNLPPTKNNNTPPSPAPSSPLQALNSSVKPHLHRIASLVKK</sequence>
<feature type="compositionally biased region" description="Polar residues" evidence="2">
    <location>
        <begin position="141"/>
        <end position="163"/>
    </location>
</feature>
<dbReference type="GO" id="GO:0035332">
    <property type="term" value="P:positive regulation of hippo signaling"/>
    <property type="evidence" value="ECO:0007669"/>
    <property type="project" value="TreeGrafter"/>
</dbReference>
<evidence type="ECO:0000313" key="4">
    <source>
        <dbReference type="RefSeq" id="XP_028131387.1"/>
    </source>
</evidence>
<feature type="domain" description="Schwannomin interacting protein 1 C-terminal" evidence="3">
    <location>
        <begin position="811"/>
        <end position="1022"/>
    </location>
</feature>
<name>A0A6P7F9E4_DIAVI</name>
<dbReference type="GO" id="GO:0005886">
    <property type="term" value="C:plasma membrane"/>
    <property type="evidence" value="ECO:0007669"/>
    <property type="project" value="TreeGrafter"/>
</dbReference>
<feature type="compositionally biased region" description="Basic and acidic residues" evidence="2">
    <location>
        <begin position="595"/>
        <end position="612"/>
    </location>
</feature>
<dbReference type="AlphaFoldDB" id="A0A6P7F9E4"/>
<evidence type="ECO:0000256" key="1">
    <source>
        <dbReference type="ARBA" id="ARBA00023054"/>
    </source>
</evidence>
<feature type="region of interest" description="Disordered" evidence="2">
    <location>
        <begin position="125"/>
        <end position="207"/>
    </location>
</feature>
<feature type="region of interest" description="Disordered" evidence="2">
    <location>
        <begin position="595"/>
        <end position="617"/>
    </location>
</feature>
<feature type="compositionally biased region" description="Low complexity" evidence="2">
    <location>
        <begin position="1022"/>
        <end position="1032"/>
    </location>
</feature>
<dbReference type="Pfam" id="PF10148">
    <property type="entry name" value="SCHIP-1_C"/>
    <property type="match status" value="1"/>
</dbReference>
<dbReference type="PANTHER" id="PTHR13103">
    <property type="entry name" value="SCHWANNOMIN INTERACTING PROTEIN 1"/>
    <property type="match status" value="1"/>
</dbReference>
<organism evidence="4">
    <name type="scientific">Diabrotica virgifera virgifera</name>
    <name type="common">western corn rootworm</name>
    <dbReference type="NCBI Taxonomy" id="50390"/>
    <lineage>
        <taxon>Eukaryota</taxon>
        <taxon>Metazoa</taxon>
        <taxon>Ecdysozoa</taxon>
        <taxon>Arthropoda</taxon>
        <taxon>Hexapoda</taxon>
        <taxon>Insecta</taxon>
        <taxon>Pterygota</taxon>
        <taxon>Neoptera</taxon>
        <taxon>Endopterygota</taxon>
        <taxon>Coleoptera</taxon>
        <taxon>Polyphaga</taxon>
        <taxon>Cucujiformia</taxon>
        <taxon>Chrysomeloidea</taxon>
        <taxon>Chrysomelidae</taxon>
        <taxon>Galerucinae</taxon>
        <taxon>Diabroticina</taxon>
        <taxon>Diabroticites</taxon>
        <taxon>Diabrotica</taxon>
    </lineage>
</organism>
<feature type="region of interest" description="Disordered" evidence="2">
    <location>
        <begin position="832"/>
        <end position="879"/>
    </location>
</feature>
<reference evidence="4" key="1">
    <citation type="submission" date="2025-08" db="UniProtKB">
        <authorList>
            <consortium name="RefSeq"/>
        </authorList>
    </citation>
    <scope>IDENTIFICATION</scope>
    <source>
        <tissue evidence="4">Whole insect</tissue>
    </source>
</reference>
<protein>
    <submittedName>
        <fullName evidence="4">Uncharacterized protein LOC114327075</fullName>
    </submittedName>
</protein>
<dbReference type="FunCoup" id="A0A6P7F9E4">
    <property type="interactions" value="1"/>
</dbReference>
<feature type="compositionally biased region" description="Polar residues" evidence="2">
    <location>
        <begin position="172"/>
        <end position="181"/>
    </location>
</feature>
<dbReference type="PANTHER" id="PTHR13103:SF2">
    <property type="entry name" value="IQCJ-SCHIP1 READTHROUGH TRANSCRIPT PROTEIN-RELATED"/>
    <property type="match status" value="1"/>
</dbReference>
<dbReference type="InterPro" id="IPR015649">
    <property type="entry name" value="SCHIP_1_C"/>
</dbReference>
<keyword evidence="1" id="KW-0175">Coiled coil</keyword>
<dbReference type="RefSeq" id="XP_028131387.1">
    <property type="nucleotide sequence ID" value="XM_028275586.1"/>
</dbReference>
<evidence type="ECO:0000256" key="2">
    <source>
        <dbReference type="SAM" id="MobiDB-lite"/>
    </source>
</evidence>
<proteinExistence type="predicted"/>
<dbReference type="GO" id="GO:0030054">
    <property type="term" value="C:cell junction"/>
    <property type="evidence" value="ECO:0007669"/>
    <property type="project" value="TreeGrafter"/>
</dbReference>
<gene>
    <name evidence="4" type="primary">LOC114327075</name>
</gene>
<dbReference type="InterPro" id="IPR039045">
    <property type="entry name" value="SCHIP_1"/>
</dbReference>
<evidence type="ECO:0000259" key="3">
    <source>
        <dbReference type="Pfam" id="PF10148"/>
    </source>
</evidence>
<accession>A0A6P7F9E4</accession>